<gene>
    <name evidence="2" type="ORF">pdul_cds_576</name>
</gene>
<evidence type="ECO:0000313" key="3">
    <source>
        <dbReference type="Proteomes" id="UP000201566"/>
    </source>
</evidence>
<evidence type="ECO:0008006" key="4">
    <source>
        <dbReference type="Google" id="ProtNLM"/>
    </source>
</evidence>
<proteinExistence type="predicted"/>
<dbReference type="GeneID" id="16512376"/>
<organism evidence="2 3">
    <name type="scientific">Pandoravirus dulcis</name>
    <dbReference type="NCBI Taxonomy" id="1349409"/>
    <lineage>
        <taxon>Viruses</taxon>
        <taxon>Pandoravirus</taxon>
    </lineage>
</organism>
<sequence>MLVAMQNPMSIRSNDCHWIQKIDRAKKVVGGCCRRPPPNIVCPTSAKKQRKERTMEKKFDSERDRAEEKGAKDAAAVRSIATAREHDGTPGMRRDDKAPATLASLPVELVVAIVNGRDCHGRAFLDPRWRPMARMACRLLREAVEHPAPRDACNMGDPQDLFRRPATELAHPHRDPYVAYARRNRWHRGMLVCASAVAEWVAAAPVLDDATMQALADRMIGEWGASPADAHLTLLASDRPEAVAHVFEPRVIAAFTPFKWWSHWPHDALGCSQAQWHIYTMLDVAVRRCSVVAICAALDAIAT</sequence>
<protein>
    <recommendedName>
        <fullName evidence="4">F-box incomplete domain containing protein</fullName>
    </recommendedName>
</protein>
<dbReference type="Proteomes" id="UP000201566">
    <property type="component" value="Segment"/>
</dbReference>
<dbReference type="EMBL" id="KC977570">
    <property type="protein sequence ID" value="AGO82695.2"/>
    <property type="molecule type" value="Genomic_DNA"/>
</dbReference>
<name>S4VTE9_9VIRU</name>
<evidence type="ECO:0000313" key="2">
    <source>
        <dbReference type="EMBL" id="AGO82695.2"/>
    </source>
</evidence>
<dbReference type="RefSeq" id="YP_008319364.2">
    <property type="nucleotide sequence ID" value="NC_021858.1"/>
</dbReference>
<feature type="compositionally biased region" description="Basic and acidic residues" evidence="1">
    <location>
        <begin position="52"/>
        <end position="71"/>
    </location>
</feature>
<dbReference type="KEGG" id="vg:16512376"/>
<accession>S4VTE9</accession>
<reference evidence="2 3" key="1">
    <citation type="journal article" date="2013" name="Science">
        <title>Pandoraviruses: amoeba viruses with genomes up to 2.5 Mb reaching that of parasitic eukaryotes.</title>
        <authorList>
            <person name="Philippe N."/>
            <person name="Legendre M."/>
            <person name="Doutre G."/>
            <person name="Coute Y."/>
            <person name="Poirot O."/>
            <person name="Lescot M."/>
            <person name="Arslan D."/>
            <person name="Seltzer V."/>
            <person name="Bertaux L."/>
            <person name="Bruley C."/>
            <person name="Garin J."/>
            <person name="Claverie J.M."/>
            <person name="Abergel C."/>
        </authorList>
    </citation>
    <scope>NUCLEOTIDE SEQUENCE [LARGE SCALE GENOMIC DNA]</scope>
    <source>
        <strain evidence="2">Melbourne</strain>
    </source>
</reference>
<evidence type="ECO:0000256" key="1">
    <source>
        <dbReference type="SAM" id="MobiDB-lite"/>
    </source>
</evidence>
<feature type="region of interest" description="Disordered" evidence="1">
    <location>
        <begin position="47"/>
        <end position="71"/>
    </location>
</feature>